<name>A0A5C4SZH8_9BACL</name>
<feature type="domain" description="DUF2268" evidence="1">
    <location>
        <begin position="101"/>
        <end position="297"/>
    </location>
</feature>
<dbReference type="Pfam" id="PF10026">
    <property type="entry name" value="DUF2268"/>
    <property type="match status" value="1"/>
</dbReference>
<evidence type="ECO:0000313" key="3">
    <source>
        <dbReference type="Proteomes" id="UP000307943"/>
    </source>
</evidence>
<accession>A0A5C4SZH8</accession>
<comment type="caution">
    <text evidence="2">The sequence shown here is derived from an EMBL/GenBank/DDBJ whole genome shotgun (WGS) entry which is preliminary data.</text>
</comment>
<sequence length="302" mass="34392">MLLSKRTFKIRNREELQMIINGIDMLRNQRLWLEAAPDRRPDMYKEMVVEPLRPFWESMLAKMPPGQDKSDPAGLMGVYAPDLDDKEGIAAIAWLERTGSWQDCLKTIEQAERLLRPADHGVFLDHVQYSLVLANPKKFGHLYGYTGFGGTPGQAIVLVWPSDYNVPRLPAITAHEFHHNIRLSYEPWSADTTVGQYIVVEGLAEAFAAEMCGADKLGPWVHSLDDEQHEQVRPIYREALSTTGFPVILGYMFGNPQSNIPAYAGYSVGYRVVNEYLRHSGKSAVEATYRPWQEIIEESRYF</sequence>
<evidence type="ECO:0000259" key="1">
    <source>
        <dbReference type="Pfam" id="PF10026"/>
    </source>
</evidence>
<organism evidence="2 3">
    <name type="scientific">Paenibacillus hemerocallicola</name>
    <dbReference type="NCBI Taxonomy" id="1172614"/>
    <lineage>
        <taxon>Bacteria</taxon>
        <taxon>Bacillati</taxon>
        <taxon>Bacillota</taxon>
        <taxon>Bacilli</taxon>
        <taxon>Bacillales</taxon>
        <taxon>Paenibacillaceae</taxon>
        <taxon>Paenibacillus</taxon>
    </lineage>
</organism>
<gene>
    <name evidence="2" type="ORF">FE784_36260</name>
</gene>
<reference evidence="2 3" key="1">
    <citation type="submission" date="2019-05" db="EMBL/GenBank/DDBJ databases">
        <title>We sequenced the genome of Paenibacillus hemerocallicola KCTC 33185 for further insight into its adaptation and study the phylogeny of Paenibacillus.</title>
        <authorList>
            <person name="Narsing Rao M.P."/>
        </authorList>
    </citation>
    <scope>NUCLEOTIDE SEQUENCE [LARGE SCALE GENOMIC DNA]</scope>
    <source>
        <strain evidence="2 3">KCTC 33185</strain>
    </source>
</reference>
<proteinExistence type="predicted"/>
<keyword evidence="3" id="KW-1185">Reference proteome</keyword>
<dbReference type="Proteomes" id="UP000307943">
    <property type="component" value="Unassembled WGS sequence"/>
</dbReference>
<dbReference type="AlphaFoldDB" id="A0A5C4SZH8"/>
<evidence type="ECO:0000313" key="2">
    <source>
        <dbReference type="EMBL" id="TNJ60153.1"/>
    </source>
</evidence>
<dbReference type="InterPro" id="IPR018728">
    <property type="entry name" value="DUF2268"/>
</dbReference>
<dbReference type="EMBL" id="VDCQ01000086">
    <property type="protein sequence ID" value="TNJ60153.1"/>
    <property type="molecule type" value="Genomic_DNA"/>
</dbReference>
<dbReference type="OrthoDB" id="148961at2"/>
<protein>
    <recommendedName>
        <fullName evidence="1">DUF2268 domain-containing protein</fullName>
    </recommendedName>
</protein>